<comment type="cofactor">
    <cofactor evidence="3">
        <name>Zn(2+)</name>
        <dbReference type="ChEBI" id="CHEBI:29105"/>
    </cofactor>
    <text evidence="3">Binds 1 zinc ion per subunit.</text>
</comment>
<gene>
    <name evidence="6" type="ORF">JCM31447_05920</name>
</gene>
<name>A0A4P2VTD9_FLUSA</name>
<dbReference type="PIRSF" id="PIRSF036894">
    <property type="entry name" value="PMI_Firm_short"/>
    <property type="match status" value="1"/>
</dbReference>
<dbReference type="EMBL" id="AP019368">
    <property type="protein sequence ID" value="BBH52152.1"/>
    <property type="molecule type" value="Genomic_DNA"/>
</dbReference>
<proteinExistence type="predicted"/>
<evidence type="ECO:0000259" key="5">
    <source>
        <dbReference type="Pfam" id="PF20511"/>
    </source>
</evidence>
<dbReference type="InterPro" id="IPR046457">
    <property type="entry name" value="PMI_typeI_cat"/>
</dbReference>
<keyword evidence="1 3" id="KW-0479">Metal-binding</keyword>
<reference evidence="6 7" key="1">
    <citation type="submission" date="2018-12" db="EMBL/GenBank/DDBJ databases">
        <title>Rubrispira sanarue gen. nov., sp., nov., a member of the order Silvanigrellales, isolated from a brackish lake in Hamamatsu Japan.</title>
        <authorList>
            <person name="Maejima Y."/>
            <person name="Iino T."/>
            <person name="Muraguchi Y."/>
            <person name="Fukuda K."/>
            <person name="Nojiri H."/>
            <person name="Ohkuma M."/>
            <person name="Moriuchi R."/>
            <person name="Dohra H."/>
            <person name="Kimbara K."/>
            <person name="Shintani M."/>
        </authorList>
    </citation>
    <scope>NUCLEOTIDE SEQUENCE [LARGE SCALE GENOMIC DNA]</scope>
    <source>
        <strain evidence="6 7">RF1110005</strain>
    </source>
</reference>
<dbReference type="GO" id="GO:0005975">
    <property type="term" value="P:carbohydrate metabolic process"/>
    <property type="evidence" value="ECO:0007669"/>
    <property type="project" value="InterPro"/>
</dbReference>
<evidence type="ECO:0000256" key="2">
    <source>
        <dbReference type="ARBA" id="ARBA00022833"/>
    </source>
</evidence>
<dbReference type="Gene3D" id="2.60.120.10">
    <property type="entry name" value="Jelly Rolls"/>
    <property type="match status" value="1"/>
</dbReference>
<dbReference type="GO" id="GO:0008270">
    <property type="term" value="F:zinc ion binding"/>
    <property type="evidence" value="ECO:0007669"/>
    <property type="project" value="InterPro"/>
</dbReference>
<dbReference type="SUPFAM" id="SSF51182">
    <property type="entry name" value="RmlC-like cupins"/>
    <property type="match status" value="1"/>
</dbReference>
<dbReference type="RefSeq" id="WP_130606348.1">
    <property type="nucleotide sequence ID" value="NZ_AP019368.1"/>
</dbReference>
<keyword evidence="7" id="KW-1185">Reference proteome</keyword>
<feature type="binding site" evidence="3">
    <location>
        <position position="113"/>
    </location>
    <ligand>
        <name>Zn(2+)</name>
        <dbReference type="ChEBI" id="CHEBI:29105"/>
    </ligand>
</feature>
<dbReference type="CDD" id="cd07010">
    <property type="entry name" value="cupin_PMI_type_I_N_bac"/>
    <property type="match status" value="1"/>
</dbReference>
<organism evidence="6 7">
    <name type="scientific">Fluviispira sanaruensis</name>
    <dbReference type="NCBI Taxonomy" id="2493639"/>
    <lineage>
        <taxon>Bacteria</taxon>
        <taxon>Pseudomonadati</taxon>
        <taxon>Bdellovibrionota</taxon>
        <taxon>Oligoflexia</taxon>
        <taxon>Silvanigrellales</taxon>
        <taxon>Silvanigrellaceae</taxon>
        <taxon>Fluviispira</taxon>
    </lineage>
</organism>
<evidence type="ECO:0000256" key="1">
    <source>
        <dbReference type="ARBA" id="ARBA00022723"/>
    </source>
</evidence>
<evidence type="ECO:0000256" key="3">
    <source>
        <dbReference type="PIRSR" id="PIRSR036894-1"/>
    </source>
</evidence>
<feature type="binding site" evidence="3">
    <location>
        <position position="188"/>
    </location>
    <ligand>
        <name>Zn(2+)</name>
        <dbReference type="ChEBI" id="CHEBI:29105"/>
    </ligand>
</feature>
<dbReference type="AlphaFoldDB" id="A0A4P2VTD9"/>
<protein>
    <submittedName>
        <fullName evidence="6">Mannose-6-phosphate isomerase</fullName>
    </submittedName>
</protein>
<dbReference type="InterPro" id="IPR014710">
    <property type="entry name" value="RmlC-like_jellyroll"/>
</dbReference>
<dbReference type="PANTHER" id="PTHR42742">
    <property type="entry name" value="TRANSCRIPTIONAL REPRESSOR MPRA"/>
    <property type="match status" value="1"/>
</dbReference>
<dbReference type="Pfam" id="PF20511">
    <property type="entry name" value="PMI_typeI_cat"/>
    <property type="match status" value="1"/>
</dbReference>
<feature type="domain" description="Phosphomannose isomerase type I catalytic" evidence="5">
    <location>
        <begin position="18"/>
        <end position="119"/>
    </location>
</feature>
<feature type="active site" evidence="4">
    <location>
        <position position="212"/>
    </location>
</feature>
<dbReference type="Proteomes" id="UP000291236">
    <property type="component" value="Chromosome"/>
</dbReference>
<sequence length="357" mass="40619">MSQLFYKIDAFNFVPIKRTPWGGAKISALKKKYFPENKEKIPQNIGESWEVSTDEQFPSFVYLKNNEKVTLKSLLQNNAEAILGKHTSSKYGAHSPLLLKWLDANDLLSVQLHPNNENSLLKSNECGKPESWLVLDTDEAGFVYLGFQENLTNEQIIQFLLNDEPEKCLYRYEPKILDYISIPAGCVHAVGAGVFVAEPQYVLPEKSGKTWRISDWRRLYDENGKKSSNGFPRELHVEESLQAIDWNLPRGKKLEEKLVRNMQSNNPFYGDDNNPFALQVFCEKGKFQYDPLIKDTFSVVTVWAGEVILKCDSDTLIMHGGESALVSSEARQVTIHLTQNSNDKSCAAFFAFNDEVF</sequence>
<keyword evidence="2 3" id="KW-0862">Zinc</keyword>
<dbReference type="InterPro" id="IPR014628">
    <property type="entry name" value="Man6P_isomerase_Firm_short"/>
</dbReference>
<keyword evidence="6" id="KW-0413">Isomerase</keyword>
<dbReference type="KEGG" id="sbf:JCM31447_05920"/>
<dbReference type="PANTHER" id="PTHR42742:SF3">
    <property type="entry name" value="FRUCTOKINASE"/>
    <property type="match status" value="1"/>
</dbReference>
<evidence type="ECO:0000313" key="6">
    <source>
        <dbReference type="EMBL" id="BBH52152.1"/>
    </source>
</evidence>
<dbReference type="OrthoDB" id="9808275at2"/>
<evidence type="ECO:0000313" key="7">
    <source>
        <dbReference type="Proteomes" id="UP000291236"/>
    </source>
</evidence>
<dbReference type="InterPro" id="IPR011051">
    <property type="entry name" value="RmlC_Cupin_sf"/>
</dbReference>
<dbReference type="InterPro" id="IPR051804">
    <property type="entry name" value="Carb_Metab_Reg_Kinase/Isom"/>
</dbReference>
<accession>A0A4P2VTD9</accession>
<dbReference type="GO" id="GO:0004476">
    <property type="term" value="F:mannose-6-phosphate isomerase activity"/>
    <property type="evidence" value="ECO:0007669"/>
    <property type="project" value="InterPro"/>
</dbReference>
<evidence type="ECO:0000256" key="4">
    <source>
        <dbReference type="PIRSR" id="PIRSR036894-2"/>
    </source>
</evidence>
<feature type="binding site" evidence="3">
    <location>
        <position position="130"/>
    </location>
    <ligand>
        <name>Zn(2+)</name>
        <dbReference type="ChEBI" id="CHEBI:29105"/>
    </ligand>
</feature>